<protein>
    <submittedName>
        <fullName evidence="4">TetR/AcrR family transcriptional regulator</fullName>
    </submittedName>
</protein>
<dbReference type="Proteomes" id="UP000321062">
    <property type="component" value="Chromosome"/>
</dbReference>
<evidence type="ECO:0000256" key="1">
    <source>
        <dbReference type="ARBA" id="ARBA00023125"/>
    </source>
</evidence>
<dbReference type="InterPro" id="IPR009057">
    <property type="entry name" value="Homeodomain-like_sf"/>
</dbReference>
<name>A0A5B9DIX5_9HYPH</name>
<organism evidence="4 5">
    <name type="scientific">Paradevosia tibetensis</name>
    <dbReference type="NCBI Taxonomy" id="1447062"/>
    <lineage>
        <taxon>Bacteria</taxon>
        <taxon>Pseudomonadati</taxon>
        <taxon>Pseudomonadota</taxon>
        <taxon>Alphaproteobacteria</taxon>
        <taxon>Hyphomicrobiales</taxon>
        <taxon>Devosiaceae</taxon>
        <taxon>Paradevosia</taxon>
    </lineage>
</organism>
<evidence type="ECO:0000256" key="2">
    <source>
        <dbReference type="PROSITE-ProRule" id="PRU00335"/>
    </source>
</evidence>
<dbReference type="AlphaFoldDB" id="A0A5B9DIX5"/>
<dbReference type="SUPFAM" id="SSF46689">
    <property type="entry name" value="Homeodomain-like"/>
    <property type="match status" value="1"/>
</dbReference>
<dbReference type="PROSITE" id="PS50977">
    <property type="entry name" value="HTH_TETR_2"/>
    <property type="match status" value="1"/>
</dbReference>
<evidence type="ECO:0000313" key="4">
    <source>
        <dbReference type="EMBL" id="QEE18775.1"/>
    </source>
</evidence>
<reference evidence="4 5" key="1">
    <citation type="journal article" date="2015" name="Int. J. Syst. Evol. Microbiol.">
        <title>Youhaiella tibetensis gen. nov., sp. nov., isolated from subsurface sediment.</title>
        <authorList>
            <person name="Wang Y.X."/>
            <person name="Huang F.Q."/>
            <person name="Nogi Y."/>
            <person name="Pang S.J."/>
            <person name="Wang P.K."/>
            <person name="Lv J."/>
        </authorList>
    </citation>
    <scope>NUCLEOTIDE SEQUENCE [LARGE SCALE GENOMIC DNA]</scope>
    <source>
        <strain evidence="5">fig4</strain>
    </source>
</reference>
<dbReference type="EMBL" id="CP041690">
    <property type="protein sequence ID" value="QEE18775.1"/>
    <property type="molecule type" value="Genomic_DNA"/>
</dbReference>
<dbReference type="GO" id="GO:0003677">
    <property type="term" value="F:DNA binding"/>
    <property type="evidence" value="ECO:0007669"/>
    <property type="project" value="UniProtKB-UniRule"/>
</dbReference>
<dbReference type="Gene3D" id="1.10.357.10">
    <property type="entry name" value="Tetracycline Repressor, domain 2"/>
    <property type="match status" value="1"/>
</dbReference>
<dbReference type="Pfam" id="PF00440">
    <property type="entry name" value="TetR_N"/>
    <property type="match status" value="1"/>
</dbReference>
<dbReference type="PRINTS" id="PR00455">
    <property type="entry name" value="HTHTETR"/>
</dbReference>
<dbReference type="OrthoDB" id="9816431at2"/>
<dbReference type="InterPro" id="IPR001647">
    <property type="entry name" value="HTH_TetR"/>
</dbReference>
<evidence type="ECO:0000259" key="3">
    <source>
        <dbReference type="PROSITE" id="PS50977"/>
    </source>
</evidence>
<dbReference type="KEGG" id="yti:FNA67_00635"/>
<feature type="DNA-binding region" description="H-T-H motif" evidence="2">
    <location>
        <begin position="62"/>
        <end position="81"/>
    </location>
</feature>
<accession>A0A5B9DIX5</accession>
<proteinExistence type="predicted"/>
<gene>
    <name evidence="4" type="ORF">FNA67_00635</name>
</gene>
<keyword evidence="5" id="KW-1185">Reference proteome</keyword>
<evidence type="ECO:0000313" key="5">
    <source>
        <dbReference type="Proteomes" id="UP000321062"/>
    </source>
</evidence>
<feature type="domain" description="HTH tetR-type" evidence="3">
    <location>
        <begin position="39"/>
        <end position="99"/>
    </location>
</feature>
<keyword evidence="1 2" id="KW-0238">DNA-binding</keyword>
<sequence>MARVFLASMHCASPPNEGIFRTIVTLGIFRTTGAGADHISARERLVRRLRQAFLDYGYEQISMSALAEICGLTRRALYHHFSNKEEAFRYVLQFDGEVAIRDGLAAGRARIESGASAVEVITEIMDIRYGDNRRRLAASPHALEINDQAFRRARDIMVQAAVDFQAQLAVVITELHAKGMLCLRANVRAETLAQMLSDGARGSNQALPPIPLDQLRQRYATMTEAILYGSANRAADQDRQGKVGASRLTA</sequence>